<sequence length="192" mass="21612">MGEHKSDNDSASESDYSSECTKEAPSTVLDLTINPDKLNEFARVLVSDIKDKIQAGTTNKQKLINTAWDTIENNKDLLLSTIYINKEEITNIQDRMCKEFKRAVRNIKNTSGKKDVSLPAIVDTIKNSDTKNTEEEVQTISEHLKIIILQLNPYILTGYVNVMFLEDYYPKLKLAGGIFLLAVLILVVVCNV</sequence>
<proteinExistence type="predicted"/>
<organism evidence="3 4">
    <name type="scientific">Nematocida ausubeli (strain ATCC PRA-371 / ERTm2)</name>
    <name type="common">Nematode killer fungus</name>
    <dbReference type="NCBI Taxonomy" id="1913371"/>
    <lineage>
        <taxon>Eukaryota</taxon>
        <taxon>Fungi</taxon>
        <taxon>Fungi incertae sedis</taxon>
        <taxon>Microsporidia</taxon>
        <taxon>Nematocida</taxon>
    </lineage>
</organism>
<evidence type="ECO:0000256" key="1">
    <source>
        <dbReference type="SAM" id="MobiDB-lite"/>
    </source>
</evidence>
<evidence type="ECO:0000313" key="4">
    <source>
        <dbReference type="Proteomes" id="UP000054524"/>
    </source>
</evidence>
<keyword evidence="2" id="KW-0812">Transmembrane</keyword>
<keyword evidence="4" id="KW-1185">Reference proteome</keyword>
<gene>
    <name evidence="3" type="ORF">NESG_01180</name>
</gene>
<dbReference type="EMBL" id="AKIJ01000003">
    <property type="protein sequence ID" value="KFG26067.1"/>
    <property type="molecule type" value="Genomic_DNA"/>
</dbReference>
<comment type="caution">
    <text evidence="3">The sequence shown here is derived from an EMBL/GenBank/DDBJ whole genome shotgun (WGS) entry which is preliminary data.</text>
</comment>
<protein>
    <submittedName>
        <fullName evidence="3">Uncharacterized protein</fullName>
    </submittedName>
</protein>
<dbReference type="RefSeq" id="XP_052904622.1">
    <property type="nucleotide sequence ID" value="XM_053048817.1"/>
</dbReference>
<keyword evidence="2" id="KW-1133">Transmembrane helix</keyword>
<feature type="transmembrane region" description="Helical" evidence="2">
    <location>
        <begin position="172"/>
        <end position="189"/>
    </location>
</feature>
<dbReference type="AlphaFoldDB" id="A0A086J1P9"/>
<reference evidence="3 4" key="1">
    <citation type="journal article" date="2014" name="Genome Announc.">
        <title>Genome Sequence of the Microsporidian Species Nematocida sp1 Strain ERTm6 (ATCC PRA-372).</title>
        <authorList>
            <person name="Bakowski M.A."/>
            <person name="Priest M."/>
            <person name="Young S."/>
            <person name="Cuomo C.A."/>
            <person name="Troemel E.R."/>
        </authorList>
    </citation>
    <scope>NUCLEOTIDE SEQUENCE [LARGE SCALE GENOMIC DNA]</scope>
    <source>
        <strain evidence="3 4">ERTm6</strain>
    </source>
</reference>
<keyword evidence="2" id="KW-0472">Membrane</keyword>
<feature type="region of interest" description="Disordered" evidence="1">
    <location>
        <begin position="1"/>
        <end position="21"/>
    </location>
</feature>
<name>A0A086J1P9_NEMA1</name>
<evidence type="ECO:0000256" key="2">
    <source>
        <dbReference type="SAM" id="Phobius"/>
    </source>
</evidence>
<evidence type="ECO:0000313" key="3">
    <source>
        <dbReference type="EMBL" id="KFG26067.1"/>
    </source>
</evidence>
<dbReference type="GeneID" id="77676153"/>
<dbReference type="Proteomes" id="UP000054524">
    <property type="component" value="Unassembled WGS sequence"/>
</dbReference>
<feature type="compositionally biased region" description="Polar residues" evidence="1">
    <location>
        <begin position="9"/>
        <end position="19"/>
    </location>
</feature>
<accession>A0A086J1P9</accession>
<dbReference type="HOGENOM" id="CLU_1415540_0_0_1"/>